<protein>
    <recommendedName>
        <fullName evidence="4">DUF4367 domain-containing protein</fullName>
    </recommendedName>
</protein>
<gene>
    <name evidence="2" type="ORF">P5X88_12365</name>
</gene>
<dbReference type="AlphaFoldDB" id="A0AAW6STW6"/>
<sequence>MMIYKMFIIGVLSLSIAPAAYANFDNAETQKAMFDLGYESVYDALKESNSYFKREIELPIQIPPLPFTHVLGRFNEKNGSFEIEYLNQNFSPYRITVFQKKSEIQWNENNATQTFTLNDGSKGSYFAKKPHMKSRNYFSFEKNGWKYFISVHPDVSDVITPELLVEIANSIN</sequence>
<keyword evidence="1" id="KW-0732">Signal</keyword>
<evidence type="ECO:0000313" key="2">
    <source>
        <dbReference type="EMBL" id="MDH5161735.1"/>
    </source>
</evidence>
<feature type="signal peptide" evidence="1">
    <location>
        <begin position="1"/>
        <end position="22"/>
    </location>
</feature>
<feature type="chain" id="PRO_5043981072" description="DUF4367 domain-containing protein" evidence="1">
    <location>
        <begin position="23"/>
        <end position="172"/>
    </location>
</feature>
<dbReference type="EMBL" id="JAROYP010000006">
    <property type="protein sequence ID" value="MDH5161735.1"/>
    <property type="molecule type" value="Genomic_DNA"/>
</dbReference>
<name>A0AAW6STW6_9BACI</name>
<reference evidence="2" key="1">
    <citation type="submission" date="2023-03" db="EMBL/GenBank/DDBJ databases">
        <title>Bacterial isolates from washroom surfaces on a university campus.</title>
        <authorList>
            <person name="Holman D.B."/>
            <person name="Gzyl K.E."/>
            <person name="Taheri A.E."/>
        </authorList>
    </citation>
    <scope>NUCLEOTIDE SEQUENCE</scope>
    <source>
        <strain evidence="2">RD03</strain>
    </source>
</reference>
<evidence type="ECO:0008006" key="4">
    <source>
        <dbReference type="Google" id="ProtNLM"/>
    </source>
</evidence>
<dbReference type="Proteomes" id="UP001159179">
    <property type="component" value="Unassembled WGS sequence"/>
</dbReference>
<proteinExistence type="predicted"/>
<evidence type="ECO:0000256" key="1">
    <source>
        <dbReference type="SAM" id="SignalP"/>
    </source>
</evidence>
<evidence type="ECO:0000313" key="3">
    <source>
        <dbReference type="Proteomes" id="UP001159179"/>
    </source>
</evidence>
<comment type="caution">
    <text evidence="2">The sequence shown here is derived from an EMBL/GenBank/DDBJ whole genome shotgun (WGS) entry which is preliminary data.</text>
</comment>
<dbReference type="RefSeq" id="WP_065107300.1">
    <property type="nucleotide sequence ID" value="NZ_JAROYP010000006.1"/>
</dbReference>
<organism evidence="2 3">
    <name type="scientific">Heyndrickxia oleronia</name>
    <dbReference type="NCBI Taxonomy" id="38875"/>
    <lineage>
        <taxon>Bacteria</taxon>
        <taxon>Bacillati</taxon>
        <taxon>Bacillota</taxon>
        <taxon>Bacilli</taxon>
        <taxon>Bacillales</taxon>
        <taxon>Bacillaceae</taxon>
        <taxon>Heyndrickxia</taxon>
    </lineage>
</organism>
<accession>A0AAW6STW6</accession>